<dbReference type="OrthoDB" id="271448at2759"/>
<protein>
    <recommendedName>
        <fullName evidence="5">Apple domain-containing protein</fullName>
    </recommendedName>
</protein>
<gene>
    <name evidence="3" type="ORF">BDU57DRAFT_592294</name>
</gene>
<keyword evidence="4" id="KW-1185">Reference proteome</keyword>
<name>A0A6A5R2X8_AMPQU</name>
<dbReference type="PANTHER" id="PTHR36578:SF1">
    <property type="entry name" value="APPLE DOMAIN-CONTAINING PROTEIN"/>
    <property type="match status" value="1"/>
</dbReference>
<sequence>MKLFFTLAAIMASSLASVLPHQSYRPIQDSVALEPVPNTPSSFASCEHYSIIAKQSGTSLPGYSVVTVDASASVQSDAYLKHNSFSSYNVTRCRELCDETSVCQAFNIYFERSPGDESRDACPNPEAGTRIVCGLYDRAIQAADVVDAGQSRGPEDVNGEEFTVVIRGSNVWNKRAVEDEEKTVTITATVTVTSTALLTTTVEVSPSAPATETTSSLPASSSNGSSIVESTFVVASSAIYPYSFGLGSPLWSDVEQTTTTVESPSVISGKPVSSPDVTVTPWLDLWTRDLVTVTRTITDGSTTKTMTITMPLVH</sequence>
<evidence type="ECO:0008006" key="5">
    <source>
        <dbReference type="Google" id="ProtNLM"/>
    </source>
</evidence>
<dbReference type="Proteomes" id="UP000800096">
    <property type="component" value="Unassembled WGS sequence"/>
</dbReference>
<proteinExistence type="predicted"/>
<reference evidence="3" key="1">
    <citation type="journal article" date="2020" name="Stud. Mycol.">
        <title>101 Dothideomycetes genomes: a test case for predicting lifestyles and emergence of pathogens.</title>
        <authorList>
            <person name="Haridas S."/>
            <person name="Albert R."/>
            <person name="Binder M."/>
            <person name="Bloem J."/>
            <person name="Labutti K."/>
            <person name="Salamov A."/>
            <person name="Andreopoulos B."/>
            <person name="Baker S."/>
            <person name="Barry K."/>
            <person name="Bills G."/>
            <person name="Bluhm B."/>
            <person name="Cannon C."/>
            <person name="Castanera R."/>
            <person name="Culley D."/>
            <person name="Daum C."/>
            <person name="Ezra D."/>
            <person name="Gonzalez J."/>
            <person name="Henrissat B."/>
            <person name="Kuo A."/>
            <person name="Liang C."/>
            <person name="Lipzen A."/>
            <person name="Lutzoni F."/>
            <person name="Magnuson J."/>
            <person name="Mondo S."/>
            <person name="Nolan M."/>
            <person name="Ohm R."/>
            <person name="Pangilinan J."/>
            <person name="Park H.-J."/>
            <person name="Ramirez L."/>
            <person name="Alfaro M."/>
            <person name="Sun H."/>
            <person name="Tritt A."/>
            <person name="Yoshinaga Y."/>
            <person name="Zwiers L.-H."/>
            <person name="Turgeon B."/>
            <person name="Goodwin S."/>
            <person name="Spatafora J."/>
            <person name="Crous P."/>
            <person name="Grigoriev I."/>
        </authorList>
    </citation>
    <scope>NUCLEOTIDE SEQUENCE</scope>
    <source>
        <strain evidence="3">HMLAC05119</strain>
    </source>
</reference>
<dbReference type="AlphaFoldDB" id="A0A6A5R2X8"/>
<dbReference type="EMBL" id="ML979132">
    <property type="protein sequence ID" value="KAF1921508.1"/>
    <property type="molecule type" value="Genomic_DNA"/>
</dbReference>
<evidence type="ECO:0000313" key="3">
    <source>
        <dbReference type="EMBL" id="KAF1921508.1"/>
    </source>
</evidence>
<accession>A0A6A5R2X8</accession>
<evidence type="ECO:0000256" key="2">
    <source>
        <dbReference type="SAM" id="SignalP"/>
    </source>
</evidence>
<evidence type="ECO:0000313" key="4">
    <source>
        <dbReference type="Proteomes" id="UP000800096"/>
    </source>
</evidence>
<evidence type="ECO:0000256" key="1">
    <source>
        <dbReference type="SAM" id="MobiDB-lite"/>
    </source>
</evidence>
<feature type="region of interest" description="Disordered" evidence="1">
    <location>
        <begin position="203"/>
        <end position="224"/>
    </location>
</feature>
<feature type="signal peptide" evidence="2">
    <location>
        <begin position="1"/>
        <end position="16"/>
    </location>
</feature>
<feature type="chain" id="PRO_5025628780" description="Apple domain-containing protein" evidence="2">
    <location>
        <begin position="17"/>
        <end position="314"/>
    </location>
</feature>
<keyword evidence="2" id="KW-0732">Signal</keyword>
<dbReference type="PANTHER" id="PTHR36578">
    <property type="entry name" value="CHROMOSOME 15, WHOLE GENOME SHOTGUN SEQUENCE"/>
    <property type="match status" value="1"/>
</dbReference>
<organism evidence="3 4">
    <name type="scientific">Ampelomyces quisqualis</name>
    <name type="common">Powdery mildew agent</name>
    <dbReference type="NCBI Taxonomy" id="50730"/>
    <lineage>
        <taxon>Eukaryota</taxon>
        <taxon>Fungi</taxon>
        <taxon>Dikarya</taxon>
        <taxon>Ascomycota</taxon>
        <taxon>Pezizomycotina</taxon>
        <taxon>Dothideomycetes</taxon>
        <taxon>Pleosporomycetidae</taxon>
        <taxon>Pleosporales</taxon>
        <taxon>Pleosporineae</taxon>
        <taxon>Phaeosphaeriaceae</taxon>
        <taxon>Ampelomyces</taxon>
    </lineage>
</organism>